<dbReference type="Gene3D" id="4.10.240.10">
    <property type="entry name" value="Zn(2)-C6 fungal-type DNA-binding domain"/>
    <property type="match status" value="1"/>
</dbReference>
<evidence type="ECO:0000256" key="2">
    <source>
        <dbReference type="ARBA" id="ARBA00023125"/>
    </source>
</evidence>
<organism evidence="6 7">
    <name type="scientific">Phialophora macrospora</name>
    <dbReference type="NCBI Taxonomy" id="1851006"/>
    <lineage>
        <taxon>Eukaryota</taxon>
        <taxon>Fungi</taxon>
        <taxon>Dikarya</taxon>
        <taxon>Ascomycota</taxon>
        <taxon>Pezizomycotina</taxon>
        <taxon>Eurotiomycetes</taxon>
        <taxon>Chaetothyriomycetidae</taxon>
        <taxon>Chaetothyriales</taxon>
        <taxon>Herpotrichiellaceae</taxon>
        <taxon>Phialophora</taxon>
    </lineage>
</organism>
<dbReference type="InterPro" id="IPR036864">
    <property type="entry name" value="Zn2-C6_fun-type_DNA-bd_sf"/>
</dbReference>
<dbReference type="SUPFAM" id="SSF57701">
    <property type="entry name" value="Zn2/Cys6 DNA-binding domain"/>
    <property type="match status" value="1"/>
</dbReference>
<reference evidence="6 7" key="1">
    <citation type="submission" date="2015-01" db="EMBL/GenBank/DDBJ databases">
        <title>The Genome Sequence of Capronia semiimmersa CBS27337.</title>
        <authorList>
            <consortium name="The Broad Institute Genomics Platform"/>
            <person name="Cuomo C."/>
            <person name="de Hoog S."/>
            <person name="Gorbushina A."/>
            <person name="Stielow B."/>
            <person name="Teixiera M."/>
            <person name="Abouelleil A."/>
            <person name="Chapman S.B."/>
            <person name="Priest M."/>
            <person name="Young S.K."/>
            <person name="Wortman J."/>
            <person name="Nusbaum C."/>
            <person name="Birren B."/>
        </authorList>
    </citation>
    <scope>NUCLEOTIDE SEQUENCE [LARGE SCALE GENOMIC DNA]</scope>
    <source>
        <strain evidence="6 7">CBS 27337</strain>
    </source>
</reference>
<keyword evidence="2" id="KW-0238">DNA-binding</keyword>
<dbReference type="InterPro" id="IPR001138">
    <property type="entry name" value="Zn2Cys6_DnaBD"/>
</dbReference>
<accession>A0A0D2FQ77</accession>
<dbReference type="GO" id="GO:0008270">
    <property type="term" value="F:zinc ion binding"/>
    <property type="evidence" value="ECO:0007669"/>
    <property type="project" value="InterPro"/>
</dbReference>
<sequence>MAAHSAVLRRSHVKSKNGCKTCIARRIRCDQARPVCQRCTRSGRECVFASVPAETVSDHATSIAWLNAIDGSCQAWRDSGATPFPILMVPSSLDWHGLDARGLRYFYYIASLGDILDRNNSRQFCLWWMGYDLGLQMAAKIDYVAYAHILVAANRLGRVTKLASVMEDAERYQGLAIKGLRQALASFSKENADAVLGASISLMNQQQTPAEWQRVTQGTAAVIKAMGPWIRTSSHWPVLKHIYHAAEATAVKSEDGARPVDSKTSCPMVVTVHSVGAAVEFLLEQGVTALNRLATCTKDRKELCTAARGLADMLRLAQVKHQAGQKHNAFWLAHPFCELTNREAISFTDIHASNPFFLVILAHMYSSLVVLSMLYPELDSAWFIGIRLYSLDELARHFQNIATIDCDVCREPHNSRELLAFPWNAVQAYRQWRMDRQSASSQEAHHGYTAGLEDKQSISPLA</sequence>
<dbReference type="Proteomes" id="UP000054266">
    <property type="component" value="Unassembled WGS sequence"/>
</dbReference>
<evidence type="ECO:0000259" key="5">
    <source>
        <dbReference type="PROSITE" id="PS50048"/>
    </source>
</evidence>
<evidence type="ECO:0000256" key="1">
    <source>
        <dbReference type="ARBA" id="ARBA00023015"/>
    </source>
</evidence>
<keyword evidence="4" id="KW-0539">Nucleus</keyword>
<dbReference type="PANTHER" id="PTHR47657:SF12">
    <property type="entry name" value="ZN(II)2CYS6 TRANSCRIPTION FACTOR (EUROFUNG)"/>
    <property type="match status" value="1"/>
</dbReference>
<evidence type="ECO:0000256" key="4">
    <source>
        <dbReference type="ARBA" id="ARBA00023242"/>
    </source>
</evidence>
<evidence type="ECO:0000313" key="6">
    <source>
        <dbReference type="EMBL" id="KIW70443.1"/>
    </source>
</evidence>
<dbReference type="InterPro" id="IPR052400">
    <property type="entry name" value="Zn2-C6_fungal_TF"/>
</dbReference>
<name>A0A0D2FQ77_9EURO</name>
<dbReference type="STRING" id="5601.A0A0D2FQ77"/>
<evidence type="ECO:0000313" key="7">
    <source>
        <dbReference type="Proteomes" id="UP000054266"/>
    </source>
</evidence>
<dbReference type="PROSITE" id="PS50048">
    <property type="entry name" value="ZN2_CY6_FUNGAL_2"/>
    <property type="match status" value="1"/>
</dbReference>
<keyword evidence="1" id="KW-0805">Transcription regulation</keyword>
<dbReference type="AlphaFoldDB" id="A0A0D2FQ77"/>
<dbReference type="CDD" id="cd00067">
    <property type="entry name" value="GAL4"/>
    <property type="match status" value="1"/>
</dbReference>
<dbReference type="GO" id="GO:0003677">
    <property type="term" value="F:DNA binding"/>
    <property type="evidence" value="ECO:0007669"/>
    <property type="project" value="UniProtKB-KW"/>
</dbReference>
<proteinExistence type="predicted"/>
<keyword evidence="3" id="KW-0804">Transcription</keyword>
<protein>
    <recommendedName>
        <fullName evidence="5">Zn(2)-C6 fungal-type domain-containing protein</fullName>
    </recommendedName>
</protein>
<dbReference type="HOGENOM" id="CLU_018979_0_0_1"/>
<dbReference type="SMART" id="SM00066">
    <property type="entry name" value="GAL4"/>
    <property type="match status" value="1"/>
</dbReference>
<dbReference type="GO" id="GO:0000981">
    <property type="term" value="F:DNA-binding transcription factor activity, RNA polymerase II-specific"/>
    <property type="evidence" value="ECO:0007669"/>
    <property type="project" value="InterPro"/>
</dbReference>
<dbReference type="Pfam" id="PF00172">
    <property type="entry name" value="Zn_clus"/>
    <property type="match status" value="1"/>
</dbReference>
<dbReference type="PANTHER" id="PTHR47657">
    <property type="entry name" value="STEROL REGULATORY ELEMENT-BINDING PROTEIN ECM22"/>
    <property type="match status" value="1"/>
</dbReference>
<gene>
    <name evidence="6" type="ORF">PV04_02712</name>
</gene>
<evidence type="ECO:0000256" key="3">
    <source>
        <dbReference type="ARBA" id="ARBA00023163"/>
    </source>
</evidence>
<feature type="domain" description="Zn(2)-C6 fungal-type" evidence="5">
    <location>
        <begin position="18"/>
        <end position="48"/>
    </location>
</feature>
<keyword evidence="7" id="KW-1185">Reference proteome</keyword>
<dbReference type="EMBL" id="KN846957">
    <property type="protein sequence ID" value="KIW70443.1"/>
    <property type="molecule type" value="Genomic_DNA"/>
</dbReference>